<feature type="compositionally biased region" description="Pro residues" evidence="1">
    <location>
        <begin position="234"/>
        <end position="246"/>
    </location>
</feature>
<keyword evidence="3" id="KW-1185">Reference proteome</keyword>
<feature type="compositionally biased region" description="Polar residues" evidence="1">
    <location>
        <begin position="37"/>
        <end position="52"/>
    </location>
</feature>
<feature type="compositionally biased region" description="Low complexity" evidence="1">
    <location>
        <begin position="340"/>
        <end position="351"/>
    </location>
</feature>
<name>A0A9P7B5L4_RHOMI</name>
<dbReference type="AlphaFoldDB" id="A0A9P7B5L4"/>
<feature type="compositionally biased region" description="Polar residues" evidence="1">
    <location>
        <begin position="165"/>
        <end position="174"/>
    </location>
</feature>
<dbReference type="Proteomes" id="UP000777482">
    <property type="component" value="Unassembled WGS sequence"/>
</dbReference>
<reference evidence="2 3" key="1">
    <citation type="submission" date="2020-11" db="EMBL/GenBank/DDBJ databases">
        <title>Kefir isolates.</title>
        <authorList>
            <person name="Marcisauskas S."/>
            <person name="Kim Y."/>
            <person name="Blasche S."/>
        </authorList>
    </citation>
    <scope>NUCLEOTIDE SEQUENCE [LARGE SCALE GENOMIC DNA]</scope>
    <source>
        <strain evidence="2 3">KR</strain>
    </source>
</reference>
<feature type="region of interest" description="Disordered" evidence="1">
    <location>
        <begin position="31"/>
        <end position="57"/>
    </location>
</feature>
<dbReference type="EMBL" id="PUHQ01000050">
    <property type="protein sequence ID" value="KAG0659813.1"/>
    <property type="molecule type" value="Genomic_DNA"/>
</dbReference>
<proteinExistence type="predicted"/>
<protein>
    <submittedName>
        <fullName evidence="2">Uncharacterized protein</fullName>
    </submittedName>
</protein>
<feature type="compositionally biased region" description="Polar residues" evidence="1">
    <location>
        <begin position="184"/>
        <end position="196"/>
    </location>
</feature>
<gene>
    <name evidence="2" type="ORF">C6P46_005016</name>
</gene>
<evidence type="ECO:0000313" key="3">
    <source>
        <dbReference type="Proteomes" id="UP000777482"/>
    </source>
</evidence>
<organism evidence="2 3">
    <name type="scientific">Rhodotorula mucilaginosa</name>
    <name type="common">Yeast</name>
    <name type="synonym">Rhodotorula rubra</name>
    <dbReference type="NCBI Taxonomy" id="5537"/>
    <lineage>
        <taxon>Eukaryota</taxon>
        <taxon>Fungi</taxon>
        <taxon>Dikarya</taxon>
        <taxon>Basidiomycota</taxon>
        <taxon>Pucciniomycotina</taxon>
        <taxon>Microbotryomycetes</taxon>
        <taxon>Sporidiobolales</taxon>
        <taxon>Sporidiobolaceae</taxon>
        <taxon>Rhodotorula</taxon>
    </lineage>
</organism>
<comment type="caution">
    <text evidence="2">The sequence shown here is derived from an EMBL/GenBank/DDBJ whole genome shotgun (WGS) entry which is preliminary data.</text>
</comment>
<evidence type="ECO:0000313" key="2">
    <source>
        <dbReference type="EMBL" id="KAG0659813.1"/>
    </source>
</evidence>
<feature type="compositionally biased region" description="Low complexity" evidence="1">
    <location>
        <begin position="220"/>
        <end position="233"/>
    </location>
</feature>
<evidence type="ECO:0000256" key="1">
    <source>
        <dbReference type="SAM" id="MobiDB-lite"/>
    </source>
</evidence>
<feature type="region of interest" description="Disordered" evidence="1">
    <location>
        <begin position="91"/>
        <end position="115"/>
    </location>
</feature>
<accession>A0A9P7B5L4</accession>
<sequence>MVSPRIRTRSRLPQMEWTDSWSVAANADQLARGDKSVPQTPRDNLLSPTSRSPAPLHKYNAGAVSEWLETAALDSNFSLDDDRMLDDDVVRGDSMDVDAGPPDTDNGPGAETRRKNSLGLALDLRDLKSLILSCSVSDGKGPLSRPYPSPVSPATTLFLRSNVSPATSSATSEADSYFDYQRPRQLSNATSVHTSNYGGGDDEEQEHRKAERALPPSPELVPLSLPPISAALPELPPAPPAAPAPSHPLHRAHRLSMTPVGATPSHLELPSVPESTQPPRIRKNSIVDLPPVSVSSGAAETGLQPLPPTPPRSPRAHLRMMPLPAFEASAAATPSQLVSPTTRATRPRAPADSLFQQSSKRQRRL</sequence>
<feature type="region of interest" description="Disordered" evidence="1">
    <location>
        <begin position="165"/>
        <end position="365"/>
    </location>
</feature>
<dbReference type="OrthoDB" id="2529214at2759"/>